<proteinExistence type="predicted"/>
<dbReference type="EMBL" id="BARW01010749">
    <property type="protein sequence ID" value="GAI80036.1"/>
    <property type="molecule type" value="Genomic_DNA"/>
</dbReference>
<gene>
    <name evidence="1" type="ORF">S12H4_21019</name>
</gene>
<protein>
    <submittedName>
        <fullName evidence="1">Uncharacterized protein</fullName>
    </submittedName>
</protein>
<name>X1SLL9_9ZZZZ</name>
<organism evidence="1">
    <name type="scientific">marine sediment metagenome</name>
    <dbReference type="NCBI Taxonomy" id="412755"/>
    <lineage>
        <taxon>unclassified sequences</taxon>
        <taxon>metagenomes</taxon>
        <taxon>ecological metagenomes</taxon>
    </lineage>
</organism>
<feature type="non-terminal residue" evidence="1">
    <location>
        <position position="266"/>
    </location>
</feature>
<reference evidence="1" key="1">
    <citation type="journal article" date="2014" name="Front. Microbiol.">
        <title>High frequency of phylogenetically diverse reductive dehalogenase-homologous genes in deep subseafloor sedimentary metagenomes.</title>
        <authorList>
            <person name="Kawai M."/>
            <person name="Futagami T."/>
            <person name="Toyoda A."/>
            <person name="Takaki Y."/>
            <person name="Nishi S."/>
            <person name="Hori S."/>
            <person name="Arai W."/>
            <person name="Tsubouchi T."/>
            <person name="Morono Y."/>
            <person name="Uchiyama I."/>
            <person name="Ito T."/>
            <person name="Fujiyama A."/>
            <person name="Inagaki F."/>
            <person name="Takami H."/>
        </authorList>
    </citation>
    <scope>NUCLEOTIDE SEQUENCE</scope>
    <source>
        <strain evidence="1">Expedition CK06-06</strain>
    </source>
</reference>
<dbReference type="AlphaFoldDB" id="X1SLL9"/>
<accession>X1SLL9</accession>
<comment type="caution">
    <text evidence="1">The sequence shown here is derived from an EMBL/GenBank/DDBJ whole genome shotgun (WGS) entry which is preliminary data.</text>
</comment>
<evidence type="ECO:0000313" key="1">
    <source>
        <dbReference type="EMBL" id="GAI80036.1"/>
    </source>
</evidence>
<sequence>RWVNNTAEVLYSKRDSLGDSLIPETNVSNNVLYSHLQRVAVDASNNVQFIWREISPQGLGIGHAKLANDGSEIVPSHLAVSGAGGGSSSLLPEMVLNKYNEINIIWDESPSGYNQMNYTKLDTLGNPIIPKIKVSLDTFYAYWPGIGIDSMANSHLGYRTDDTVSAYRLTYTKLDRDGNVLIDNKFFGFGYLPTMIADQSQNIHMVYADHTGPGISIEYLKLDQEANILVGPKILSIYEDNARPHMAMDSLQYLHVVWAFDNFADT</sequence>
<feature type="non-terminal residue" evidence="1">
    <location>
        <position position="1"/>
    </location>
</feature>